<name>A0A6C0IFR4_9ZZZZ</name>
<reference evidence="1" key="1">
    <citation type="journal article" date="2020" name="Nature">
        <title>Giant virus diversity and host interactions through global metagenomics.</title>
        <authorList>
            <person name="Schulz F."/>
            <person name="Roux S."/>
            <person name="Paez-Espino D."/>
            <person name="Jungbluth S."/>
            <person name="Walsh D.A."/>
            <person name="Denef V.J."/>
            <person name="McMahon K.D."/>
            <person name="Konstantinidis K.T."/>
            <person name="Eloe-Fadrosh E.A."/>
            <person name="Kyrpides N.C."/>
            <person name="Woyke T."/>
        </authorList>
    </citation>
    <scope>NUCLEOTIDE SEQUENCE</scope>
    <source>
        <strain evidence="1">GVMAG-M-3300023184-68</strain>
    </source>
</reference>
<evidence type="ECO:0000313" key="1">
    <source>
        <dbReference type="EMBL" id="QHT90343.1"/>
    </source>
</evidence>
<dbReference type="AlphaFoldDB" id="A0A6C0IFR4"/>
<organism evidence="1">
    <name type="scientific">viral metagenome</name>
    <dbReference type="NCBI Taxonomy" id="1070528"/>
    <lineage>
        <taxon>unclassified sequences</taxon>
        <taxon>metagenomes</taxon>
        <taxon>organismal metagenomes</taxon>
    </lineage>
</organism>
<sequence>MSGVRLSKEVLLKNLQSEGKYIRLDNDYVTIIISTFNHKFVLESFYNKRNIKHIARCGLMFLLEEMVDGGMMDHDTNMYVKDIWPSDGTANNVGYQKLIRIYQSIGFKIYSGQIVSRNVVMVSNVGQLIRTLKNQCELFERRGGKTRRKKITKRHRKTYRR</sequence>
<accession>A0A6C0IFR4</accession>
<dbReference type="EMBL" id="MN740153">
    <property type="protein sequence ID" value="QHT90343.1"/>
    <property type="molecule type" value="Genomic_DNA"/>
</dbReference>
<protein>
    <submittedName>
        <fullName evidence="1">Uncharacterized protein</fullName>
    </submittedName>
</protein>
<proteinExistence type="predicted"/>